<accession>A0ACB1ALW3</accession>
<sequence>MYLLDMNNLVTSDLDLIKQVFIKDFVHFPTRSGFPITQNKKIIQNSLLRSMVSVVQGDDWRRVRNTITPAFTAAKLKKVGK</sequence>
<proteinExistence type="predicted"/>
<evidence type="ECO:0000313" key="1">
    <source>
        <dbReference type="EMBL" id="CAK5090985.1"/>
    </source>
</evidence>
<evidence type="ECO:0000313" key="2">
    <source>
        <dbReference type="Proteomes" id="UP001497535"/>
    </source>
</evidence>
<keyword evidence="2" id="KW-1185">Reference proteome</keyword>
<reference evidence="1" key="1">
    <citation type="submission" date="2023-11" db="EMBL/GenBank/DDBJ databases">
        <authorList>
            <person name="Poullet M."/>
        </authorList>
    </citation>
    <scope>NUCLEOTIDE SEQUENCE</scope>
    <source>
        <strain evidence="1">E1834</strain>
    </source>
</reference>
<name>A0ACB1ALW3_MELEN</name>
<gene>
    <name evidence="1" type="ORF">MENTE1834_LOCUS38802</name>
</gene>
<dbReference type="EMBL" id="CAVMJV010000085">
    <property type="protein sequence ID" value="CAK5090985.1"/>
    <property type="molecule type" value="Genomic_DNA"/>
</dbReference>
<protein>
    <submittedName>
        <fullName evidence="1">Uncharacterized protein</fullName>
    </submittedName>
</protein>
<dbReference type="Proteomes" id="UP001497535">
    <property type="component" value="Unassembled WGS sequence"/>
</dbReference>
<organism evidence="1 2">
    <name type="scientific">Meloidogyne enterolobii</name>
    <name type="common">Root-knot nematode worm</name>
    <name type="synonym">Meloidogyne mayaguensis</name>
    <dbReference type="NCBI Taxonomy" id="390850"/>
    <lineage>
        <taxon>Eukaryota</taxon>
        <taxon>Metazoa</taxon>
        <taxon>Ecdysozoa</taxon>
        <taxon>Nematoda</taxon>
        <taxon>Chromadorea</taxon>
        <taxon>Rhabditida</taxon>
        <taxon>Tylenchina</taxon>
        <taxon>Tylenchomorpha</taxon>
        <taxon>Tylenchoidea</taxon>
        <taxon>Meloidogynidae</taxon>
        <taxon>Meloidogyninae</taxon>
        <taxon>Meloidogyne</taxon>
    </lineage>
</organism>
<comment type="caution">
    <text evidence="1">The sequence shown here is derived from an EMBL/GenBank/DDBJ whole genome shotgun (WGS) entry which is preliminary data.</text>
</comment>